<protein>
    <submittedName>
        <fullName evidence="4">V-type ATP synthase subunit E</fullName>
    </submittedName>
</protein>
<dbReference type="SUPFAM" id="SSF160527">
    <property type="entry name" value="V-type ATPase subunit E-like"/>
    <property type="match status" value="1"/>
</dbReference>
<dbReference type="InterPro" id="IPR002842">
    <property type="entry name" value="ATPase_V1_Esu"/>
</dbReference>
<sequence>MVTIEQKLTLFSKLLNQDIKEEVDKKFKELDKEYEKKIAENKFAIDKEASKIVEQARKRAEIKKVELISKGRLARKKEIMMIKEQLIARFMNALEDKIKTFTTSNDYKTYLNKTIQGLKGLKDNENDLVIQITKFDYEHHKEWIQEAFVKGGLKADKLSFEIIAEDILGGFIIKDLVFSTRIDESIRALLEEEKYRIIERISLAIGEVGEETHE</sequence>
<dbReference type="EMBL" id="JAHLFQ010000119">
    <property type="protein sequence ID" value="MBU3804158.1"/>
    <property type="molecule type" value="Genomic_DNA"/>
</dbReference>
<comment type="similarity">
    <text evidence="1">Belongs to the V-ATPase E subunit family.</text>
</comment>
<evidence type="ECO:0000256" key="1">
    <source>
        <dbReference type="ARBA" id="ARBA00005901"/>
    </source>
</evidence>
<dbReference type="GO" id="GO:0033178">
    <property type="term" value="C:proton-transporting two-sector ATPase complex, catalytic domain"/>
    <property type="evidence" value="ECO:0007669"/>
    <property type="project" value="InterPro"/>
</dbReference>
<evidence type="ECO:0000313" key="4">
    <source>
        <dbReference type="EMBL" id="MBU3804158.1"/>
    </source>
</evidence>
<comment type="caution">
    <text evidence="4">The sequence shown here is derived from an EMBL/GenBank/DDBJ whole genome shotgun (WGS) entry which is preliminary data.</text>
</comment>
<evidence type="ECO:0000313" key="5">
    <source>
        <dbReference type="Proteomes" id="UP000824229"/>
    </source>
</evidence>
<name>A0A9E2KBU2_9FIRM</name>
<dbReference type="Pfam" id="PF01991">
    <property type="entry name" value="vATP-synt_E"/>
    <property type="match status" value="1"/>
</dbReference>
<reference evidence="4" key="1">
    <citation type="journal article" date="2021" name="PeerJ">
        <title>Extensive microbial diversity within the chicken gut microbiome revealed by metagenomics and culture.</title>
        <authorList>
            <person name="Gilroy R."/>
            <person name="Ravi A."/>
            <person name="Getino M."/>
            <person name="Pursley I."/>
            <person name="Horton D.L."/>
            <person name="Alikhan N.F."/>
            <person name="Baker D."/>
            <person name="Gharbi K."/>
            <person name="Hall N."/>
            <person name="Watson M."/>
            <person name="Adriaenssens E.M."/>
            <person name="Foster-Nyarko E."/>
            <person name="Jarju S."/>
            <person name="Secka A."/>
            <person name="Antonio M."/>
            <person name="Oren A."/>
            <person name="Chaudhuri R.R."/>
            <person name="La Ragione R."/>
            <person name="Hildebrand F."/>
            <person name="Pallen M.J."/>
        </authorList>
    </citation>
    <scope>NUCLEOTIDE SEQUENCE</scope>
    <source>
        <strain evidence="4">B5-657</strain>
    </source>
</reference>
<accession>A0A9E2KBU2</accession>
<evidence type="ECO:0000256" key="3">
    <source>
        <dbReference type="ARBA" id="ARBA00023065"/>
    </source>
</evidence>
<keyword evidence="2" id="KW-0813">Transport</keyword>
<reference evidence="4" key="2">
    <citation type="submission" date="2021-04" db="EMBL/GenBank/DDBJ databases">
        <authorList>
            <person name="Gilroy R."/>
        </authorList>
    </citation>
    <scope>NUCLEOTIDE SEQUENCE</scope>
    <source>
        <strain evidence="4">B5-657</strain>
    </source>
</reference>
<dbReference type="AlphaFoldDB" id="A0A9E2KBU2"/>
<organism evidence="4 5">
    <name type="scientific">Candidatus Cellulosilyticum pullistercoris</name>
    <dbReference type="NCBI Taxonomy" id="2838521"/>
    <lineage>
        <taxon>Bacteria</taxon>
        <taxon>Bacillati</taxon>
        <taxon>Bacillota</taxon>
        <taxon>Clostridia</taxon>
        <taxon>Lachnospirales</taxon>
        <taxon>Cellulosilyticaceae</taxon>
        <taxon>Cellulosilyticum</taxon>
    </lineage>
</organism>
<dbReference type="Proteomes" id="UP000824229">
    <property type="component" value="Unassembled WGS sequence"/>
</dbReference>
<evidence type="ECO:0000256" key="2">
    <source>
        <dbReference type="ARBA" id="ARBA00022448"/>
    </source>
</evidence>
<dbReference type="InterPro" id="IPR038495">
    <property type="entry name" value="ATPase_E_C"/>
</dbReference>
<dbReference type="Gene3D" id="3.30.2320.30">
    <property type="entry name" value="ATP synthase, E subunit, C-terminal"/>
    <property type="match status" value="1"/>
</dbReference>
<dbReference type="GO" id="GO:0046961">
    <property type="term" value="F:proton-transporting ATPase activity, rotational mechanism"/>
    <property type="evidence" value="ECO:0007669"/>
    <property type="project" value="InterPro"/>
</dbReference>
<proteinExistence type="inferred from homology"/>
<gene>
    <name evidence="4" type="ORF">H9872_05310</name>
</gene>
<keyword evidence="3" id="KW-0406">Ion transport</keyword>